<keyword evidence="3 6" id="KW-1133">Transmembrane helix</keyword>
<accession>A0A1C7NRW3</accession>
<dbReference type="GO" id="GO:0031398">
    <property type="term" value="P:positive regulation of protein ubiquitination"/>
    <property type="evidence" value="ECO:0007669"/>
    <property type="project" value="TreeGrafter"/>
</dbReference>
<reference evidence="7 8" key="1">
    <citation type="submission" date="2016-03" db="EMBL/GenBank/DDBJ databases">
        <title>Choanephora cucurbitarum.</title>
        <authorList>
            <person name="Min B."/>
            <person name="Park H."/>
            <person name="Park J.-H."/>
            <person name="Shin H.-D."/>
            <person name="Choi I.-G."/>
        </authorList>
    </citation>
    <scope>NUCLEOTIDE SEQUENCE [LARGE SCALE GENOMIC DNA]</scope>
    <source>
        <strain evidence="7 8">KUS-F28377</strain>
    </source>
</reference>
<dbReference type="InterPro" id="IPR019325">
    <property type="entry name" value="NEDD4/Bsd2"/>
</dbReference>
<dbReference type="GO" id="GO:0007034">
    <property type="term" value="P:vacuolar transport"/>
    <property type="evidence" value="ECO:0007669"/>
    <property type="project" value="InterPro"/>
</dbReference>
<dbReference type="GO" id="GO:0016020">
    <property type="term" value="C:membrane"/>
    <property type="evidence" value="ECO:0007669"/>
    <property type="project" value="UniProtKB-SubCell"/>
</dbReference>
<evidence type="ECO:0000256" key="3">
    <source>
        <dbReference type="ARBA" id="ARBA00022989"/>
    </source>
</evidence>
<feature type="compositionally biased region" description="Polar residues" evidence="5">
    <location>
        <begin position="1"/>
        <end position="12"/>
    </location>
</feature>
<dbReference type="PANTHER" id="PTHR13396:SF5">
    <property type="entry name" value="NEDD4 FAMILY INTERACTING PROTEIN"/>
    <property type="match status" value="1"/>
</dbReference>
<dbReference type="PANTHER" id="PTHR13396">
    <property type="entry name" value="NEDD4 FAMILY INTERACTING PROTEIN 1/2"/>
    <property type="match status" value="1"/>
</dbReference>
<dbReference type="Proteomes" id="UP000093000">
    <property type="component" value="Unassembled WGS sequence"/>
</dbReference>
<evidence type="ECO:0000256" key="4">
    <source>
        <dbReference type="ARBA" id="ARBA00023136"/>
    </source>
</evidence>
<dbReference type="GO" id="GO:0048471">
    <property type="term" value="C:perinuclear region of cytoplasm"/>
    <property type="evidence" value="ECO:0007669"/>
    <property type="project" value="TreeGrafter"/>
</dbReference>
<comment type="caution">
    <text evidence="7">The sequence shown here is derived from an EMBL/GenBank/DDBJ whole genome shotgun (WGS) entry which is preliminary data.</text>
</comment>
<feature type="compositionally biased region" description="Basic and acidic residues" evidence="5">
    <location>
        <begin position="14"/>
        <end position="23"/>
    </location>
</feature>
<protein>
    <submittedName>
        <fullName evidence="7">Metal homeostatis protein BSD2</fullName>
    </submittedName>
</protein>
<dbReference type="GO" id="GO:0030001">
    <property type="term" value="P:metal ion transport"/>
    <property type="evidence" value="ECO:0007669"/>
    <property type="project" value="InterPro"/>
</dbReference>
<keyword evidence="4 6" id="KW-0472">Membrane</keyword>
<evidence type="ECO:0000256" key="1">
    <source>
        <dbReference type="ARBA" id="ARBA00004141"/>
    </source>
</evidence>
<dbReference type="EMBL" id="LUGH01000002">
    <property type="protein sequence ID" value="OBZ91862.1"/>
    <property type="molecule type" value="Genomic_DNA"/>
</dbReference>
<evidence type="ECO:0000256" key="2">
    <source>
        <dbReference type="ARBA" id="ARBA00022692"/>
    </source>
</evidence>
<evidence type="ECO:0000313" key="8">
    <source>
        <dbReference type="Proteomes" id="UP000093000"/>
    </source>
</evidence>
<dbReference type="AlphaFoldDB" id="A0A1C7NRW3"/>
<dbReference type="GO" id="GO:0006511">
    <property type="term" value="P:ubiquitin-dependent protein catabolic process"/>
    <property type="evidence" value="ECO:0007669"/>
    <property type="project" value="TreeGrafter"/>
</dbReference>
<dbReference type="CDD" id="cd22212">
    <property type="entry name" value="NDFIP-like"/>
    <property type="match status" value="1"/>
</dbReference>
<comment type="subcellular location">
    <subcellularLocation>
        <location evidence="1">Membrane</location>
        <topology evidence="1">Multi-pass membrane protein</topology>
    </subcellularLocation>
</comment>
<proteinExistence type="predicted"/>
<feature type="region of interest" description="Disordered" evidence="5">
    <location>
        <begin position="1"/>
        <end position="44"/>
    </location>
</feature>
<sequence>MTNSRGYQQVPLNHQEEYERTDLEDTFDIEDDEQHHLLPQSHEPQSISLVPIQQQSTDGVFSNIAAKPEPNDKFENELPSYEEASADTTPPYWQTTIIAPIGMDDVVLVEGLPVGSILIFLWNLMVSASFQFVGFMLTYLLHTTHAAKNGAFAGLGVSLIQYGFYVRSRGTLDEDFDYDGEGHETVGHDATQAKIIAYIMMFIGWFIVLRALSDFNKARKTERIITFEPTLDDVV</sequence>
<dbReference type="OrthoDB" id="10003116at2759"/>
<dbReference type="GO" id="GO:0005794">
    <property type="term" value="C:Golgi apparatus"/>
    <property type="evidence" value="ECO:0007669"/>
    <property type="project" value="TreeGrafter"/>
</dbReference>
<dbReference type="Pfam" id="PF10176">
    <property type="entry name" value="NEDD4_Bsd2"/>
    <property type="match status" value="1"/>
</dbReference>
<dbReference type="InParanoid" id="A0A1C7NRW3"/>
<dbReference type="GO" id="GO:0005783">
    <property type="term" value="C:endoplasmic reticulum"/>
    <property type="evidence" value="ECO:0007669"/>
    <property type="project" value="TreeGrafter"/>
</dbReference>
<gene>
    <name evidence="7" type="primary">BSD2_1</name>
    <name evidence="7" type="ORF">A0J61_00093</name>
</gene>
<keyword evidence="8" id="KW-1185">Reference proteome</keyword>
<evidence type="ECO:0000313" key="7">
    <source>
        <dbReference type="EMBL" id="OBZ91862.1"/>
    </source>
</evidence>
<feature type="transmembrane region" description="Helical" evidence="6">
    <location>
        <begin position="195"/>
        <end position="213"/>
    </location>
</feature>
<dbReference type="STRING" id="101091.A0A1C7NRW3"/>
<keyword evidence="2 6" id="KW-0812">Transmembrane</keyword>
<evidence type="ECO:0000256" key="6">
    <source>
        <dbReference type="SAM" id="Phobius"/>
    </source>
</evidence>
<name>A0A1C7NRW3_9FUNG</name>
<organism evidence="7 8">
    <name type="scientific">Choanephora cucurbitarum</name>
    <dbReference type="NCBI Taxonomy" id="101091"/>
    <lineage>
        <taxon>Eukaryota</taxon>
        <taxon>Fungi</taxon>
        <taxon>Fungi incertae sedis</taxon>
        <taxon>Mucoromycota</taxon>
        <taxon>Mucoromycotina</taxon>
        <taxon>Mucoromycetes</taxon>
        <taxon>Mucorales</taxon>
        <taxon>Mucorineae</taxon>
        <taxon>Choanephoraceae</taxon>
        <taxon>Choanephoroideae</taxon>
        <taxon>Choanephora</taxon>
    </lineage>
</organism>
<dbReference type="FunCoup" id="A0A1C7NRW3">
    <property type="interactions" value="142"/>
</dbReference>
<evidence type="ECO:0000256" key="5">
    <source>
        <dbReference type="SAM" id="MobiDB-lite"/>
    </source>
</evidence>
<feature type="transmembrane region" description="Helical" evidence="6">
    <location>
        <begin position="117"/>
        <end position="142"/>
    </location>
</feature>